<reference evidence="1 2" key="1">
    <citation type="journal article" date="2019" name="Nat. Ecol. Evol.">
        <title>Megaphylogeny resolves global patterns of mushroom evolution.</title>
        <authorList>
            <person name="Varga T."/>
            <person name="Krizsan K."/>
            <person name="Foldi C."/>
            <person name="Dima B."/>
            <person name="Sanchez-Garcia M."/>
            <person name="Sanchez-Ramirez S."/>
            <person name="Szollosi G.J."/>
            <person name="Szarkandi J.G."/>
            <person name="Papp V."/>
            <person name="Albert L."/>
            <person name="Andreopoulos W."/>
            <person name="Angelini C."/>
            <person name="Antonin V."/>
            <person name="Barry K.W."/>
            <person name="Bougher N.L."/>
            <person name="Buchanan P."/>
            <person name="Buyck B."/>
            <person name="Bense V."/>
            <person name="Catcheside P."/>
            <person name="Chovatia M."/>
            <person name="Cooper J."/>
            <person name="Damon W."/>
            <person name="Desjardin D."/>
            <person name="Finy P."/>
            <person name="Geml J."/>
            <person name="Haridas S."/>
            <person name="Hughes K."/>
            <person name="Justo A."/>
            <person name="Karasinski D."/>
            <person name="Kautmanova I."/>
            <person name="Kiss B."/>
            <person name="Kocsube S."/>
            <person name="Kotiranta H."/>
            <person name="LaButti K.M."/>
            <person name="Lechner B.E."/>
            <person name="Liimatainen K."/>
            <person name="Lipzen A."/>
            <person name="Lukacs Z."/>
            <person name="Mihaltcheva S."/>
            <person name="Morgado L.N."/>
            <person name="Niskanen T."/>
            <person name="Noordeloos M.E."/>
            <person name="Ohm R.A."/>
            <person name="Ortiz-Santana B."/>
            <person name="Ovrebo C."/>
            <person name="Racz N."/>
            <person name="Riley R."/>
            <person name="Savchenko A."/>
            <person name="Shiryaev A."/>
            <person name="Soop K."/>
            <person name="Spirin V."/>
            <person name="Szebenyi C."/>
            <person name="Tomsovsky M."/>
            <person name="Tulloss R.E."/>
            <person name="Uehling J."/>
            <person name="Grigoriev I.V."/>
            <person name="Vagvolgyi C."/>
            <person name="Papp T."/>
            <person name="Martin F.M."/>
            <person name="Miettinen O."/>
            <person name="Hibbett D.S."/>
            <person name="Nagy L.G."/>
        </authorList>
    </citation>
    <scope>NUCLEOTIDE SEQUENCE [LARGE SCALE GENOMIC DNA]</scope>
    <source>
        <strain evidence="1 2">CBS 962.96</strain>
    </source>
</reference>
<dbReference type="OrthoDB" id="3060302at2759"/>
<protein>
    <submittedName>
        <fullName evidence="1">Uncharacterized protein</fullName>
    </submittedName>
</protein>
<sequence length="246" mass="27308">GTLIMAVIWDACPYPELVKSADEAVIKCTDSCRNIRMDDPGILSLAGMSAGNRSSVQFDWARNFTKPGLTDDDIASLRYQQASAFALLWNLACNIFPDEVIDTLNSRYLDFDKEEVWGKRGSIQVDFEVEVAGGQYSVFCEDEEIVFRSAEMAPPSGVCARNYARYVHFEHSPHPFIIVWNTSRIGPVKDGGHFHNTTYGIRAEAASNTLFLFHPKHAHATSLMCVDPKDPNPPVSQRGLSISTST</sequence>
<organism evidence="1 2">
    <name type="scientific">Dendrothele bispora (strain CBS 962.96)</name>
    <dbReference type="NCBI Taxonomy" id="1314807"/>
    <lineage>
        <taxon>Eukaryota</taxon>
        <taxon>Fungi</taxon>
        <taxon>Dikarya</taxon>
        <taxon>Basidiomycota</taxon>
        <taxon>Agaricomycotina</taxon>
        <taxon>Agaricomycetes</taxon>
        <taxon>Agaricomycetidae</taxon>
        <taxon>Agaricales</taxon>
        <taxon>Agaricales incertae sedis</taxon>
        <taxon>Dendrothele</taxon>
    </lineage>
</organism>
<keyword evidence="2" id="KW-1185">Reference proteome</keyword>
<accession>A0A4S8M3C6</accession>
<evidence type="ECO:0000313" key="2">
    <source>
        <dbReference type="Proteomes" id="UP000297245"/>
    </source>
</evidence>
<name>A0A4S8M3C6_DENBC</name>
<evidence type="ECO:0000313" key="1">
    <source>
        <dbReference type="EMBL" id="THU96490.1"/>
    </source>
</evidence>
<dbReference type="AlphaFoldDB" id="A0A4S8M3C6"/>
<dbReference type="EMBL" id="ML179176">
    <property type="protein sequence ID" value="THU96490.1"/>
    <property type="molecule type" value="Genomic_DNA"/>
</dbReference>
<feature type="non-terminal residue" evidence="1">
    <location>
        <position position="1"/>
    </location>
</feature>
<dbReference type="Proteomes" id="UP000297245">
    <property type="component" value="Unassembled WGS sequence"/>
</dbReference>
<proteinExistence type="predicted"/>
<gene>
    <name evidence="1" type="ORF">K435DRAFT_664447</name>
</gene>